<protein>
    <submittedName>
        <fullName evidence="4">Transposase</fullName>
    </submittedName>
</protein>
<organism evidence="4">
    <name type="scientific">Soboliphyme baturini</name>
    <dbReference type="NCBI Taxonomy" id="241478"/>
    <lineage>
        <taxon>Eukaryota</taxon>
        <taxon>Metazoa</taxon>
        <taxon>Ecdysozoa</taxon>
        <taxon>Nematoda</taxon>
        <taxon>Enoplea</taxon>
        <taxon>Dorylaimia</taxon>
        <taxon>Dioctophymatida</taxon>
        <taxon>Dioctophymatoidea</taxon>
        <taxon>Soboliphymatidae</taxon>
        <taxon>Soboliphyme</taxon>
    </lineage>
</organism>
<sequence>MQHAYLSDGDESGGQLSDAMRTTEGRHSRTQRTTADSGRTSRAKRTTASRFTSHFDVSCWPNRTEPNRPNRSTPGCH</sequence>
<name>A0A183J450_9BILA</name>
<evidence type="ECO:0000313" key="4">
    <source>
        <dbReference type="WBParaSite" id="SBAD_0001101801-mRNA-1"/>
    </source>
</evidence>
<proteinExistence type="predicted"/>
<dbReference type="WBParaSite" id="SBAD_0001101801-mRNA-1">
    <property type="protein sequence ID" value="SBAD_0001101801-mRNA-1"/>
    <property type="gene ID" value="SBAD_0001101801"/>
</dbReference>
<accession>A0A183J450</accession>
<dbReference type="Proteomes" id="UP000270296">
    <property type="component" value="Unassembled WGS sequence"/>
</dbReference>
<evidence type="ECO:0000313" key="2">
    <source>
        <dbReference type="EMBL" id="VDP33514.1"/>
    </source>
</evidence>
<evidence type="ECO:0000256" key="1">
    <source>
        <dbReference type="SAM" id="MobiDB-lite"/>
    </source>
</evidence>
<feature type="region of interest" description="Disordered" evidence="1">
    <location>
        <begin position="1"/>
        <end position="77"/>
    </location>
</feature>
<gene>
    <name evidence="2" type="ORF">SBAD_LOCUS10648</name>
</gene>
<dbReference type="AlphaFoldDB" id="A0A183J450"/>
<dbReference type="EMBL" id="UZAM01014364">
    <property type="protein sequence ID" value="VDP33514.1"/>
    <property type="molecule type" value="Genomic_DNA"/>
</dbReference>
<keyword evidence="3" id="KW-1185">Reference proteome</keyword>
<reference evidence="4" key="1">
    <citation type="submission" date="2016-06" db="UniProtKB">
        <authorList>
            <consortium name="WormBaseParasite"/>
        </authorList>
    </citation>
    <scope>IDENTIFICATION</scope>
</reference>
<reference evidence="2 3" key="2">
    <citation type="submission" date="2018-11" db="EMBL/GenBank/DDBJ databases">
        <authorList>
            <consortium name="Pathogen Informatics"/>
        </authorList>
    </citation>
    <scope>NUCLEOTIDE SEQUENCE [LARGE SCALE GENOMIC DNA]</scope>
</reference>
<feature type="compositionally biased region" description="Polar residues" evidence="1">
    <location>
        <begin position="67"/>
        <end position="77"/>
    </location>
</feature>
<evidence type="ECO:0000313" key="3">
    <source>
        <dbReference type="Proteomes" id="UP000270296"/>
    </source>
</evidence>